<dbReference type="Gene3D" id="3.20.20.140">
    <property type="entry name" value="Metal-dependent hydrolases"/>
    <property type="match status" value="2"/>
</dbReference>
<protein>
    <recommendedName>
        <fullName evidence="1">Amidohydrolase 3 domain-containing protein</fullName>
    </recommendedName>
</protein>
<dbReference type="InterPro" id="IPR013108">
    <property type="entry name" value="Amidohydro_3"/>
</dbReference>
<dbReference type="Gene3D" id="2.30.40.10">
    <property type="entry name" value="Urease, subunit C, domain 1"/>
    <property type="match status" value="1"/>
</dbReference>
<dbReference type="PANTHER" id="PTHR11647">
    <property type="entry name" value="HYDRANTOINASE/DIHYDROPYRIMIDINASE FAMILY MEMBER"/>
    <property type="match status" value="1"/>
</dbReference>
<dbReference type="PANTHER" id="PTHR11647:SF1">
    <property type="entry name" value="COLLAPSIN RESPONSE MEDIATOR PROTEIN"/>
    <property type="match status" value="1"/>
</dbReference>
<dbReference type="AlphaFoldDB" id="A0A381QMI6"/>
<accession>A0A381QMI6</accession>
<evidence type="ECO:0000259" key="1">
    <source>
        <dbReference type="Pfam" id="PF07969"/>
    </source>
</evidence>
<dbReference type="SUPFAM" id="SSF51338">
    <property type="entry name" value="Composite domain of metallo-dependent hydrolases"/>
    <property type="match status" value="2"/>
</dbReference>
<dbReference type="InterPro" id="IPR032466">
    <property type="entry name" value="Metal_Hydrolase"/>
</dbReference>
<dbReference type="Gene3D" id="3.30.1490.130">
    <property type="entry name" value="D-aminoacylase. Domain 3"/>
    <property type="match status" value="1"/>
</dbReference>
<dbReference type="InterPro" id="IPR023100">
    <property type="entry name" value="D-aminoacylase_insert_dom_sf"/>
</dbReference>
<reference evidence="2" key="1">
    <citation type="submission" date="2018-05" db="EMBL/GenBank/DDBJ databases">
        <authorList>
            <person name="Lanie J.A."/>
            <person name="Ng W.-L."/>
            <person name="Kazmierczak K.M."/>
            <person name="Andrzejewski T.M."/>
            <person name="Davidsen T.M."/>
            <person name="Wayne K.J."/>
            <person name="Tettelin H."/>
            <person name="Glass J.I."/>
            <person name="Rusch D."/>
            <person name="Podicherti R."/>
            <person name="Tsui H.-C.T."/>
            <person name="Winkler M.E."/>
        </authorList>
    </citation>
    <scope>NUCLEOTIDE SEQUENCE</scope>
</reference>
<feature type="domain" description="Amidohydrolase 3" evidence="1">
    <location>
        <begin position="84"/>
        <end position="569"/>
    </location>
</feature>
<dbReference type="Pfam" id="PF07969">
    <property type="entry name" value="Amidohydro_3"/>
    <property type="match status" value="1"/>
</dbReference>
<dbReference type="EMBL" id="UINC01001431">
    <property type="protein sequence ID" value="SUZ80552.1"/>
    <property type="molecule type" value="Genomic_DNA"/>
</dbReference>
<name>A0A381QMI6_9ZZZZ</name>
<proteinExistence type="predicted"/>
<organism evidence="2">
    <name type="scientific">marine metagenome</name>
    <dbReference type="NCBI Taxonomy" id="408172"/>
    <lineage>
        <taxon>unclassified sequences</taxon>
        <taxon>metagenomes</taxon>
        <taxon>ecological metagenomes</taxon>
    </lineage>
</organism>
<gene>
    <name evidence="2" type="ORF">METZ01_LOCUS33406</name>
</gene>
<dbReference type="SUPFAM" id="SSF51556">
    <property type="entry name" value="Metallo-dependent hydrolases"/>
    <property type="match status" value="1"/>
</dbReference>
<dbReference type="InterPro" id="IPR011059">
    <property type="entry name" value="Metal-dep_hydrolase_composite"/>
</dbReference>
<dbReference type="InterPro" id="IPR050378">
    <property type="entry name" value="Metallo-dep_Hydrolases_sf"/>
</dbReference>
<sequence length="589" mass="64773">MYRKRITLTVLAVFFLGASLPGVIFPASQEETVPQTSEEPSYDIVLRGGRVFDGSGNPWVYADVAIKGNTIEGVGDFEDSSAKRVIDVTGKFVMPGIIDLHSHANSAFDTDDSDAREDSAIARATINNLTQGITTVLFGEGGSIWGEDSSIQDKAEEWSRNGIGTNAAMLAGIGSIRTRVLGAVDATPTPDQLEEMKALVRKDMEGGAFGISNALDYWNGHFLTTEEIVALAQEAAAYGGMYVSHIRSEGTRSLWWVASDPSPRVTHLDAIQEIIDIGREAGIRVHILHIKSTGIPFWGRSRDATALIEKARAEGIDITADQYPYTSSGPDRNTQLFKWEPYLGEAVGRELEAAERKALIRQRMEGDAVFATQLEKDVMHEILARGGADRMFVRVFEPDPSYVGRTLEEIAELRGENLFETGLYLQLDNDARIQSYSMVEDDLHHYMTRDYIAPATDGGAAGSRAHPRSYGTFPRMLRKYVLDEGVITLPFFVRKVTSFPASILGIKDRGYLKEGYKADILVFDAETIQDRATFDRLPDLTDAKLSEFIADGDPHLNSEGIDYVLINGALVIDGGEFTGELAGEVILRR</sequence>
<dbReference type="GO" id="GO:0016811">
    <property type="term" value="F:hydrolase activity, acting on carbon-nitrogen (but not peptide) bonds, in linear amides"/>
    <property type="evidence" value="ECO:0007669"/>
    <property type="project" value="InterPro"/>
</dbReference>
<evidence type="ECO:0000313" key="2">
    <source>
        <dbReference type="EMBL" id="SUZ80552.1"/>
    </source>
</evidence>